<feature type="transmembrane region" description="Helical" evidence="1">
    <location>
        <begin position="67"/>
        <end position="92"/>
    </location>
</feature>
<feature type="transmembrane region" description="Helical" evidence="1">
    <location>
        <begin position="238"/>
        <end position="263"/>
    </location>
</feature>
<dbReference type="PANTHER" id="PTHR37172">
    <property type="entry name" value="TRANSMEMBRANE PROTEIN"/>
    <property type="match status" value="1"/>
</dbReference>
<evidence type="ECO:0000256" key="1">
    <source>
        <dbReference type="SAM" id="Phobius"/>
    </source>
</evidence>
<evidence type="ECO:0000313" key="3">
    <source>
        <dbReference type="Proteomes" id="UP000241394"/>
    </source>
</evidence>
<sequence length="283" mass="31620">MGWKICQQGGIKKLLSSATLVEPFHLLTTTLLNLLLPLAFILLGRLATARYLFTVATYPKPQPSSPLISLFLHTIPILLHPLVSLISVAALIHGLTGRINLRRESTEPILRPRLYAAWILLCALQVCVGFGVEGSIAAGIDGNGFGHERGLISRVVFFLGLYETMLYWSRTVVKPVVDDTVFGFSKEERWVERVAMAASFGSLWWWRLRAEVEPLVVMVEVKKELSMDVGVGDLIGCWLYYLTVTIGMVRIVKGIMWLGVLFLCRRVRVEPNPGDSRGNEDKV</sequence>
<dbReference type="OrthoDB" id="1913803at2759"/>
<name>A0A2R6QUD9_ACTCC</name>
<dbReference type="InParanoid" id="A0A2R6QUD9"/>
<dbReference type="Proteomes" id="UP000241394">
    <property type="component" value="Chromosome LG13"/>
</dbReference>
<evidence type="ECO:0000313" key="2">
    <source>
        <dbReference type="EMBL" id="PSS14731.1"/>
    </source>
</evidence>
<dbReference type="PANTHER" id="PTHR37172:SF3">
    <property type="entry name" value="TRANSMEMBRANE PROTEIN"/>
    <property type="match status" value="1"/>
</dbReference>
<dbReference type="AlphaFoldDB" id="A0A2R6QUD9"/>
<dbReference type="Gramene" id="PSS14731">
    <property type="protein sequence ID" value="PSS14731"/>
    <property type="gene ID" value="CEY00_Acc15298"/>
</dbReference>
<keyword evidence="1" id="KW-1133">Transmembrane helix</keyword>
<dbReference type="EMBL" id="NKQK01000013">
    <property type="protein sequence ID" value="PSS14731.1"/>
    <property type="molecule type" value="Genomic_DNA"/>
</dbReference>
<comment type="caution">
    <text evidence="2">The sequence shown here is derived from an EMBL/GenBank/DDBJ whole genome shotgun (WGS) entry which is preliminary data.</text>
</comment>
<keyword evidence="1" id="KW-0472">Membrane</keyword>
<accession>A0A2R6QUD9</accession>
<feature type="transmembrane region" description="Helical" evidence="1">
    <location>
        <begin position="24"/>
        <end position="47"/>
    </location>
</feature>
<dbReference type="FunCoup" id="A0A2R6QUD9">
    <property type="interactions" value="100"/>
</dbReference>
<gene>
    <name evidence="2" type="ORF">CEY00_Acc15298</name>
</gene>
<reference evidence="2 3" key="1">
    <citation type="submission" date="2017-07" db="EMBL/GenBank/DDBJ databases">
        <title>An improved, manually edited Actinidia chinensis var. chinensis (kiwifruit) genome highlights the challenges associated with draft genomes and gene prediction in plants.</title>
        <authorList>
            <person name="Pilkington S."/>
            <person name="Crowhurst R."/>
            <person name="Hilario E."/>
            <person name="Nardozza S."/>
            <person name="Fraser L."/>
            <person name="Peng Y."/>
            <person name="Gunaseelan K."/>
            <person name="Simpson R."/>
            <person name="Tahir J."/>
            <person name="Deroles S."/>
            <person name="Templeton K."/>
            <person name="Luo Z."/>
            <person name="Davy M."/>
            <person name="Cheng C."/>
            <person name="Mcneilage M."/>
            <person name="Scaglione D."/>
            <person name="Liu Y."/>
            <person name="Zhang Q."/>
            <person name="Datson P."/>
            <person name="De Silva N."/>
            <person name="Gardiner S."/>
            <person name="Bassett H."/>
            <person name="Chagne D."/>
            <person name="Mccallum J."/>
            <person name="Dzierzon H."/>
            <person name="Deng C."/>
            <person name="Wang Y.-Y."/>
            <person name="Barron N."/>
            <person name="Manako K."/>
            <person name="Bowen J."/>
            <person name="Foster T."/>
            <person name="Erridge Z."/>
            <person name="Tiffin H."/>
            <person name="Waite C."/>
            <person name="Davies K."/>
            <person name="Grierson E."/>
            <person name="Laing W."/>
            <person name="Kirk R."/>
            <person name="Chen X."/>
            <person name="Wood M."/>
            <person name="Montefiori M."/>
            <person name="Brummell D."/>
            <person name="Schwinn K."/>
            <person name="Catanach A."/>
            <person name="Fullerton C."/>
            <person name="Li D."/>
            <person name="Meiyalaghan S."/>
            <person name="Nieuwenhuizen N."/>
            <person name="Read N."/>
            <person name="Prakash R."/>
            <person name="Hunter D."/>
            <person name="Zhang H."/>
            <person name="Mckenzie M."/>
            <person name="Knabel M."/>
            <person name="Harris A."/>
            <person name="Allan A."/>
            <person name="Chen A."/>
            <person name="Janssen B."/>
            <person name="Plunkett B."/>
            <person name="Dwamena C."/>
            <person name="Voogd C."/>
            <person name="Leif D."/>
            <person name="Lafferty D."/>
            <person name="Souleyre E."/>
            <person name="Varkonyi-Gasic E."/>
            <person name="Gambi F."/>
            <person name="Hanley J."/>
            <person name="Yao J.-L."/>
            <person name="Cheung J."/>
            <person name="David K."/>
            <person name="Warren B."/>
            <person name="Marsh K."/>
            <person name="Snowden K."/>
            <person name="Lin-Wang K."/>
            <person name="Brian L."/>
            <person name="Martinez-Sanchez M."/>
            <person name="Wang M."/>
            <person name="Ileperuma N."/>
            <person name="Macnee N."/>
            <person name="Campin R."/>
            <person name="Mcatee P."/>
            <person name="Drummond R."/>
            <person name="Espley R."/>
            <person name="Ireland H."/>
            <person name="Wu R."/>
            <person name="Atkinson R."/>
            <person name="Karunairetnam S."/>
            <person name="Bulley S."/>
            <person name="Chunkath S."/>
            <person name="Hanley Z."/>
            <person name="Storey R."/>
            <person name="Thrimawithana A."/>
            <person name="Thomson S."/>
            <person name="David C."/>
            <person name="Testolin R."/>
        </authorList>
    </citation>
    <scope>NUCLEOTIDE SEQUENCE [LARGE SCALE GENOMIC DNA]</scope>
    <source>
        <strain evidence="3">cv. Red5</strain>
        <tissue evidence="2">Young leaf</tissue>
    </source>
</reference>
<feature type="transmembrane region" description="Helical" evidence="1">
    <location>
        <begin position="113"/>
        <end position="131"/>
    </location>
</feature>
<organism evidence="2 3">
    <name type="scientific">Actinidia chinensis var. chinensis</name>
    <name type="common">Chinese soft-hair kiwi</name>
    <dbReference type="NCBI Taxonomy" id="1590841"/>
    <lineage>
        <taxon>Eukaryota</taxon>
        <taxon>Viridiplantae</taxon>
        <taxon>Streptophyta</taxon>
        <taxon>Embryophyta</taxon>
        <taxon>Tracheophyta</taxon>
        <taxon>Spermatophyta</taxon>
        <taxon>Magnoliopsida</taxon>
        <taxon>eudicotyledons</taxon>
        <taxon>Gunneridae</taxon>
        <taxon>Pentapetalae</taxon>
        <taxon>asterids</taxon>
        <taxon>Ericales</taxon>
        <taxon>Actinidiaceae</taxon>
        <taxon>Actinidia</taxon>
    </lineage>
</organism>
<reference evidence="3" key="2">
    <citation type="journal article" date="2018" name="BMC Genomics">
        <title>A manually annotated Actinidia chinensis var. chinensis (kiwifruit) genome highlights the challenges associated with draft genomes and gene prediction in plants.</title>
        <authorList>
            <person name="Pilkington S.M."/>
            <person name="Crowhurst R."/>
            <person name="Hilario E."/>
            <person name="Nardozza S."/>
            <person name="Fraser L."/>
            <person name="Peng Y."/>
            <person name="Gunaseelan K."/>
            <person name="Simpson R."/>
            <person name="Tahir J."/>
            <person name="Deroles S.C."/>
            <person name="Templeton K."/>
            <person name="Luo Z."/>
            <person name="Davy M."/>
            <person name="Cheng C."/>
            <person name="McNeilage M."/>
            <person name="Scaglione D."/>
            <person name="Liu Y."/>
            <person name="Zhang Q."/>
            <person name="Datson P."/>
            <person name="De Silva N."/>
            <person name="Gardiner S.E."/>
            <person name="Bassett H."/>
            <person name="Chagne D."/>
            <person name="McCallum J."/>
            <person name="Dzierzon H."/>
            <person name="Deng C."/>
            <person name="Wang Y.Y."/>
            <person name="Barron L."/>
            <person name="Manako K."/>
            <person name="Bowen J."/>
            <person name="Foster T.M."/>
            <person name="Erridge Z.A."/>
            <person name="Tiffin H."/>
            <person name="Waite C.N."/>
            <person name="Davies K.M."/>
            <person name="Grierson E.P."/>
            <person name="Laing W.A."/>
            <person name="Kirk R."/>
            <person name="Chen X."/>
            <person name="Wood M."/>
            <person name="Montefiori M."/>
            <person name="Brummell D.A."/>
            <person name="Schwinn K.E."/>
            <person name="Catanach A."/>
            <person name="Fullerton C."/>
            <person name="Li D."/>
            <person name="Meiyalaghan S."/>
            <person name="Nieuwenhuizen N."/>
            <person name="Read N."/>
            <person name="Prakash R."/>
            <person name="Hunter D."/>
            <person name="Zhang H."/>
            <person name="McKenzie M."/>
            <person name="Knabel M."/>
            <person name="Harris A."/>
            <person name="Allan A.C."/>
            <person name="Gleave A."/>
            <person name="Chen A."/>
            <person name="Janssen B.J."/>
            <person name="Plunkett B."/>
            <person name="Ampomah-Dwamena C."/>
            <person name="Voogd C."/>
            <person name="Leif D."/>
            <person name="Lafferty D."/>
            <person name="Souleyre E.J.F."/>
            <person name="Varkonyi-Gasic E."/>
            <person name="Gambi F."/>
            <person name="Hanley J."/>
            <person name="Yao J.L."/>
            <person name="Cheung J."/>
            <person name="David K.M."/>
            <person name="Warren B."/>
            <person name="Marsh K."/>
            <person name="Snowden K.C."/>
            <person name="Lin-Wang K."/>
            <person name="Brian L."/>
            <person name="Martinez-Sanchez M."/>
            <person name="Wang M."/>
            <person name="Ileperuma N."/>
            <person name="Macnee N."/>
            <person name="Campin R."/>
            <person name="McAtee P."/>
            <person name="Drummond R.S.M."/>
            <person name="Espley R.V."/>
            <person name="Ireland H.S."/>
            <person name="Wu R."/>
            <person name="Atkinson R.G."/>
            <person name="Karunairetnam S."/>
            <person name="Bulley S."/>
            <person name="Chunkath S."/>
            <person name="Hanley Z."/>
            <person name="Storey R."/>
            <person name="Thrimawithana A.H."/>
            <person name="Thomson S."/>
            <person name="David C."/>
            <person name="Testolin R."/>
            <person name="Huang H."/>
            <person name="Hellens R.P."/>
            <person name="Schaffer R.J."/>
        </authorList>
    </citation>
    <scope>NUCLEOTIDE SEQUENCE [LARGE SCALE GENOMIC DNA]</scope>
    <source>
        <strain evidence="3">cv. Red5</strain>
    </source>
</reference>
<protein>
    <submittedName>
        <fullName evidence="2">Mediator of RNA polymerase II transcription subunit like</fullName>
    </submittedName>
</protein>
<proteinExistence type="predicted"/>
<keyword evidence="1" id="KW-0812">Transmembrane</keyword>
<keyword evidence="3" id="KW-1185">Reference proteome</keyword>
<dbReference type="OMA" id="AWIFLCT"/>